<evidence type="ECO:0000256" key="4">
    <source>
        <dbReference type="ARBA" id="ARBA00022723"/>
    </source>
</evidence>
<evidence type="ECO:0000256" key="8">
    <source>
        <dbReference type="HAMAP-Rule" id="MF_00972"/>
    </source>
</evidence>
<feature type="active site" description="Proton donor" evidence="8">
    <location>
        <position position="51"/>
    </location>
</feature>
<evidence type="ECO:0000256" key="3">
    <source>
        <dbReference type="ARBA" id="ARBA00022694"/>
    </source>
</evidence>
<comment type="function">
    <text evidence="8">Catalyzes the deamination of adenosine to inosine at the wobble position 34 of tRNA(Arg2).</text>
</comment>
<evidence type="ECO:0000256" key="2">
    <source>
        <dbReference type="ARBA" id="ARBA00011738"/>
    </source>
</evidence>
<dbReference type="SUPFAM" id="SSF53927">
    <property type="entry name" value="Cytidine deaminase-like"/>
    <property type="match status" value="1"/>
</dbReference>
<dbReference type="InterPro" id="IPR058535">
    <property type="entry name" value="MafB19-deam"/>
</dbReference>
<comment type="subunit">
    <text evidence="2 8">Homodimer.</text>
</comment>
<dbReference type="PANTHER" id="PTHR11079:SF202">
    <property type="entry name" value="TRNA-SPECIFIC ADENOSINE DEAMINASE"/>
    <property type="match status" value="1"/>
</dbReference>
<reference evidence="10 11" key="1">
    <citation type="submission" date="2019-08" db="EMBL/GenBank/DDBJ databases">
        <title>In-depth cultivation of the pig gut microbiome towards novel bacterial diversity and tailored functional studies.</title>
        <authorList>
            <person name="Wylensek D."/>
            <person name="Hitch T.C.A."/>
            <person name="Clavel T."/>
        </authorList>
    </citation>
    <scope>NUCLEOTIDE SEQUENCE [LARGE SCALE GENOMIC DNA]</scope>
    <source>
        <strain evidence="10 11">WCA-383-APC-5B</strain>
    </source>
</reference>
<gene>
    <name evidence="8" type="primary">tadA</name>
    <name evidence="10" type="ORF">FYJ33_12905</name>
</gene>
<keyword evidence="6 8" id="KW-0862">Zinc</keyword>
<dbReference type="Proteomes" id="UP000460287">
    <property type="component" value="Unassembled WGS sequence"/>
</dbReference>
<evidence type="ECO:0000256" key="7">
    <source>
        <dbReference type="ARBA" id="ARBA00048045"/>
    </source>
</evidence>
<evidence type="ECO:0000256" key="1">
    <source>
        <dbReference type="ARBA" id="ARBA00010669"/>
    </source>
</evidence>
<sequence length="149" mass="17014">MNFMDEALMEAQKAFDMGEVPVGAVIVKDNKIIGRGFNKKEILNSVVAHAEIMAIEDASRNLNNWRLNDCIMYVTLEPCPMCAGAILQSRISKIYIGANEFKSGACGSAINLMYDDNLNKFLDVHWEQDDRCFQILKDFFRERRQAKKK</sequence>
<proteinExistence type="inferred from homology"/>
<dbReference type="PROSITE" id="PS00903">
    <property type="entry name" value="CYT_DCMP_DEAMINASES_1"/>
    <property type="match status" value="1"/>
</dbReference>
<keyword evidence="5 8" id="KW-0378">Hydrolase</keyword>
<keyword evidence="11" id="KW-1185">Reference proteome</keyword>
<evidence type="ECO:0000259" key="9">
    <source>
        <dbReference type="PROSITE" id="PS51747"/>
    </source>
</evidence>
<dbReference type="Gene3D" id="3.40.140.10">
    <property type="entry name" value="Cytidine Deaminase, domain 2"/>
    <property type="match status" value="1"/>
</dbReference>
<dbReference type="Pfam" id="PF14437">
    <property type="entry name" value="MafB19-deam"/>
    <property type="match status" value="1"/>
</dbReference>
<dbReference type="PROSITE" id="PS51747">
    <property type="entry name" value="CYT_DCMP_DEAMINASES_2"/>
    <property type="match status" value="1"/>
</dbReference>
<dbReference type="InterPro" id="IPR002125">
    <property type="entry name" value="CMP_dCMP_dom"/>
</dbReference>
<dbReference type="HAMAP" id="MF_00972">
    <property type="entry name" value="tRNA_aden_deaminase"/>
    <property type="match status" value="1"/>
</dbReference>
<dbReference type="InterPro" id="IPR016192">
    <property type="entry name" value="APOBEC/CMP_deaminase_Zn-bd"/>
</dbReference>
<feature type="binding site" evidence="8">
    <location>
        <position position="82"/>
    </location>
    <ligand>
        <name>Zn(2+)</name>
        <dbReference type="ChEBI" id="CHEBI:29105"/>
        <note>catalytic</note>
    </ligand>
</feature>
<dbReference type="EMBL" id="VULX01000026">
    <property type="protein sequence ID" value="MSR92265.1"/>
    <property type="molecule type" value="Genomic_DNA"/>
</dbReference>
<organism evidence="10 11">
    <name type="scientific">Inconstantimicrobium porci</name>
    <dbReference type="NCBI Taxonomy" id="2652291"/>
    <lineage>
        <taxon>Bacteria</taxon>
        <taxon>Bacillati</taxon>
        <taxon>Bacillota</taxon>
        <taxon>Clostridia</taxon>
        <taxon>Eubacteriales</taxon>
        <taxon>Clostridiaceae</taxon>
        <taxon>Inconstantimicrobium</taxon>
    </lineage>
</organism>
<comment type="similarity">
    <text evidence="1">Belongs to the cytidine and deoxycytidylate deaminase family. ADAT2 subfamily.</text>
</comment>
<evidence type="ECO:0000313" key="10">
    <source>
        <dbReference type="EMBL" id="MSR92265.1"/>
    </source>
</evidence>
<dbReference type="PANTHER" id="PTHR11079">
    <property type="entry name" value="CYTOSINE DEAMINASE FAMILY MEMBER"/>
    <property type="match status" value="1"/>
</dbReference>
<comment type="cofactor">
    <cofactor evidence="8">
        <name>Zn(2+)</name>
        <dbReference type="ChEBI" id="CHEBI:29105"/>
    </cofactor>
    <text evidence="8">Binds 1 zinc ion per subunit.</text>
</comment>
<comment type="caution">
    <text evidence="10">The sequence shown here is derived from an EMBL/GenBank/DDBJ whole genome shotgun (WGS) entry which is preliminary data.</text>
</comment>
<protein>
    <recommendedName>
        <fullName evidence="8">tRNA-specific adenosine deaminase</fullName>
        <ecNumber evidence="8">3.5.4.33</ecNumber>
    </recommendedName>
</protein>
<dbReference type="InterPro" id="IPR016193">
    <property type="entry name" value="Cytidine_deaminase-like"/>
</dbReference>
<feature type="binding site" evidence="8">
    <location>
        <position position="49"/>
    </location>
    <ligand>
        <name>Zn(2+)</name>
        <dbReference type="ChEBI" id="CHEBI:29105"/>
        <note>catalytic</note>
    </ligand>
</feature>
<dbReference type="InterPro" id="IPR028883">
    <property type="entry name" value="tRNA_aden_deaminase"/>
</dbReference>
<dbReference type="AlphaFoldDB" id="A0A7X2T2H9"/>
<keyword evidence="3 8" id="KW-0819">tRNA processing</keyword>
<feature type="binding site" evidence="8">
    <location>
        <position position="79"/>
    </location>
    <ligand>
        <name>Zn(2+)</name>
        <dbReference type="ChEBI" id="CHEBI:29105"/>
        <note>catalytic</note>
    </ligand>
</feature>
<accession>A0A7X2T2H9</accession>
<keyword evidence="4 8" id="KW-0479">Metal-binding</keyword>
<evidence type="ECO:0000313" key="11">
    <source>
        <dbReference type="Proteomes" id="UP000460287"/>
    </source>
</evidence>
<feature type="domain" description="CMP/dCMP-type deaminase" evidence="9">
    <location>
        <begin position="1"/>
        <end position="117"/>
    </location>
</feature>
<dbReference type="CDD" id="cd01285">
    <property type="entry name" value="nucleoside_deaminase"/>
    <property type="match status" value="1"/>
</dbReference>
<dbReference type="GO" id="GO:0008270">
    <property type="term" value="F:zinc ion binding"/>
    <property type="evidence" value="ECO:0007669"/>
    <property type="project" value="UniProtKB-UniRule"/>
</dbReference>
<dbReference type="EC" id="3.5.4.33" evidence="8"/>
<dbReference type="GO" id="GO:0052717">
    <property type="term" value="F:tRNA-specific adenosine-34 deaminase activity"/>
    <property type="evidence" value="ECO:0007669"/>
    <property type="project" value="UniProtKB-UniRule"/>
</dbReference>
<evidence type="ECO:0000256" key="6">
    <source>
        <dbReference type="ARBA" id="ARBA00022833"/>
    </source>
</evidence>
<evidence type="ECO:0000256" key="5">
    <source>
        <dbReference type="ARBA" id="ARBA00022801"/>
    </source>
</evidence>
<name>A0A7X2T2H9_9CLOT</name>
<dbReference type="RefSeq" id="WP_154532160.1">
    <property type="nucleotide sequence ID" value="NZ_VULX01000026.1"/>
</dbReference>
<dbReference type="GO" id="GO:0002100">
    <property type="term" value="P:tRNA wobble adenosine to inosine editing"/>
    <property type="evidence" value="ECO:0007669"/>
    <property type="project" value="UniProtKB-UniRule"/>
</dbReference>
<comment type="catalytic activity">
    <reaction evidence="7 8">
        <text>adenosine(34) in tRNA + H2O + H(+) = inosine(34) in tRNA + NH4(+)</text>
        <dbReference type="Rhea" id="RHEA:43168"/>
        <dbReference type="Rhea" id="RHEA-COMP:10373"/>
        <dbReference type="Rhea" id="RHEA-COMP:10374"/>
        <dbReference type="ChEBI" id="CHEBI:15377"/>
        <dbReference type="ChEBI" id="CHEBI:15378"/>
        <dbReference type="ChEBI" id="CHEBI:28938"/>
        <dbReference type="ChEBI" id="CHEBI:74411"/>
        <dbReference type="ChEBI" id="CHEBI:82852"/>
        <dbReference type="EC" id="3.5.4.33"/>
    </reaction>
</comment>